<reference evidence="1 2" key="1">
    <citation type="submission" date="2019-10" db="EMBL/GenBank/DDBJ databases">
        <title>Muricauda olearia CL-SS4 JCM15563 genome.</title>
        <authorList>
            <person name="Liu L."/>
        </authorList>
    </citation>
    <scope>NUCLEOTIDE SEQUENCE [LARGE SCALE GENOMIC DNA]</scope>
    <source>
        <strain evidence="1 2">CL-SS4</strain>
    </source>
</reference>
<evidence type="ECO:0000313" key="1">
    <source>
        <dbReference type="EMBL" id="KAB7530015.1"/>
    </source>
</evidence>
<comment type="caution">
    <text evidence="1">The sequence shown here is derived from an EMBL/GenBank/DDBJ whole genome shotgun (WGS) entry which is preliminary data.</text>
</comment>
<accession>A0A6I1E2E6</accession>
<organism evidence="1 2">
    <name type="scientific">Flagellimonas olearia</name>
    <dbReference type="NCBI Taxonomy" id="552546"/>
    <lineage>
        <taxon>Bacteria</taxon>
        <taxon>Pseudomonadati</taxon>
        <taxon>Bacteroidota</taxon>
        <taxon>Flavobacteriia</taxon>
        <taxon>Flavobacteriales</taxon>
        <taxon>Flavobacteriaceae</taxon>
        <taxon>Flagellimonas</taxon>
    </lineage>
</organism>
<name>A0A6I1E2E6_9FLAO</name>
<dbReference type="EMBL" id="WELG01000001">
    <property type="protein sequence ID" value="KAB7530015.1"/>
    <property type="molecule type" value="Genomic_DNA"/>
</dbReference>
<gene>
    <name evidence="1" type="ORF">F8C76_00375</name>
</gene>
<dbReference type="RefSeq" id="WP_152129974.1">
    <property type="nucleotide sequence ID" value="NZ_WELG01000001.1"/>
</dbReference>
<proteinExistence type="predicted"/>
<protein>
    <submittedName>
        <fullName evidence="1">Uncharacterized protein</fullName>
    </submittedName>
</protein>
<sequence>MEFSKEQLTLINSTNPKVGLSLEDRMVYAIFSLGKIVNEVVRLTLRNGRVLTGVFNIEELNGESNLDFSNPDDWTKVELNSIQVSVSAPRNLENSSVYFEQEVLYGLSKISKIEVLSE</sequence>
<dbReference type="Proteomes" id="UP000429785">
    <property type="component" value="Unassembled WGS sequence"/>
</dbReference>
<evidence type="ECO:0000313" key="2">
    <source>
        <dbReference type="Proteomes" id="UP000429785"/>
    </source>
</evidence>
<dbReference type="AlphaFoldDB" id="A0A6I1E2E6"/>